<dbReference type="InterPro" id="IPR002347">
    <property type="entry name" value="SDR_fam"/>
</dbReference>
<keyword evidence="2" id="KW-0560">Oxidoreductase</keyword>
<dbReference type="Gene3D" id="3.40.50.720">
    <property type="entry name" value="NAD(P)-binding Rossmann-like Domain"/>
    <property type="match status" value="1"/>
</dbReference>
<accession>A0A5C1DJ40</accession>
<organism evidence="3 4">
    <name type="scientific">Chromobacterium paludis</name>
    <dbReference type="NCBI Taxonomy" id="2605945"/>
    <lineage>
        <taxon>Bacteria</taxon>
        <taxon>Pseudomonadati</taxon>
        <taxon>Pseudomonadota</taxon>
        <taxon>Betaproteobacteria</taxon>
        <taxon>Neisseriales</taxon>
        <taxon>Chromobacteriaceae</taxon>
        <taxon>Chromobacterium</taxon>
    </lineage>
</organism>
<dbReference type="PANTHER" id="PTHR43477">
    <property type="entry name" value="DIHYDROANTICAPSIN 7-DEHYDROGENASE"/>
    <property type="match status" value="1"/>
</dbReference>
<dbReference type="InterPro" id="IPR020904">
    <property type="entry name" value="Sc_DH/Rdtase_CS"/>
</dbReference>
<dbReference type="KEGG" id="chrm:FYK34_14180"/>
<gene>
    <name evidence="3" type="ORF">FYK34_14180</name>
</gene>
<proteinExistence type="inferred from homology"/>
<dbReference type="InterPro" id="IPR051122">
    <property type="entry name" value="SDR_DHRS6-like"/>
</dbReference>
<keyword evidence="4" id="KW-1185">Reference proteome</keyword>
<dbReference type="PROSITE" id="PS00061">
    <property type="entry name" value="ADH_SHORT"/>
    <property type="match status" value="1"/>
</dbReference>
<comment type="similarity">
    <text evidence="1">Belongs to the short-chain dehydrogenases/reductases (SDR) family.</text>
</comment>
<evidence type="ECO:0000313" key="3">
    <source>
        <dbReference type="EMBL" id="QEL56632.1"/>
    </source>
</evidence>
<dbReference type="CDD" id="cd05233">
    <property type="entry name" value="SDR_c"/>
    <property type="match status" value="1"/>
</dbReference>
<evidence type="ECO:0000256" key="2">
    <source>
        <dbReference type="ARBA" id="ARBA00023002"/>
    </source>
</evidence>
<dbReference type="EMBL" id="CP043473">
    <property type="protein sequence ID" value="QEL56632.1"/>
    <property type="molecule type" value="Genomic_DNA"/>
</dbReference>
<dbReference type="Proteomes" id="UP000322079">
    <property type="component" value="Chromosome"/>
</dbReference>
<dbReference type="RefSeq" id="WP_149297471.1">
    <property type="nucleotide sequence ID" value="NZ_CP043473.1"/>
</dbReference>
<dbReference type="Pfam" id="PF13561">
    <property type="entry name" value="adh_short_C2"/>
    <property type="match status" value="1"/>
</dbReference>
<evidence type="ECO:0000313" key="4">
    <source>
        <dbReference type="Proteomes" id="UP000322079"/>
    </source>
</evidence>
<reference evidence="3 4" key="1">
    <citation type="submission" date="2019-08" db="EMBL/GenBank/DDBJ databases">
        <title>Chromobacterium paludis, a novel bacterium isolated from a Maryland marsh pond.</title>
        <authorList>
            <person name="Blackburn M.B."/>
            <person name="Gundersen-Rindal D.E."/>
        </authorList>
    </citation>
    <scope>NUCLEOTIDE SEQUENCE [LARGE SCALE GENOMIC DNA]</scope>
    <source>
        <strain evidence="4">IIBBL 257-1</strain>
    </source>
</reference>
<dbReference type="InterPro" id="IPR036291">
    <property type="entry name" value="NAD(P)-bd_dom_sf"/>
</dbReference>
<evidence type="ECO:0000256" key="1">
    <source>
        <dbReference type="ARBA" id="ARBA00006484"/>
    </source>
</evidence>
<dbReference type="GO" id="GO:0016491">
    <property type="term" value="F:oxidoreductase activity"/>
    <property type="evidence" value="ECO:0007669"/>
    <property type="project" value="UniProtKB-KW"/>
</dbReference>
<dbReference type="SUPFAM" id="SSF51735">
    <property type="entry name" value="NAD(P)-binding Rossmann-fold domains"/>
    <property type="match status" value="1"/>
</dbReference>
<sequence length="235" mass="25135">MAMTKTVLITGAASGIGWRLLRHYAAADGYRAIGMDLEAIPDCDGASRLRLDLGDERACRAVFSGIEQIDLAINCAGVSSQRKPLRDFDAADLAACWQQNVLPAFNAMRCEIDIMRRHGGGRIVNLASIAGHIGMQNFAAYGAAKASILNLSKVAAIEHAADGILVNTISPATIDTPMIRRKYGGQLRDYSGVYPSGGCGTVDDVLSVVRMLEQNNFMTGMDIPLDGGLTSLFRI</sequence>
<dbReference type="PRINTS" id="PR00081">
    <property type="entry name" value="GDHRDH"/>
</dbReference>
<name>A0A5C1DJ40_9NEIS</name>
<dbReference type="PRINTS" id="PR00080">
    <property type="entry name" value="SDRFAMILY"/>
</dbReference>
<dbReference type="AlphaFoldDB" id="A0A5C1DJ40"/>
<protein>
    <submittedName>
        <fullName evidence="3">SDR family oxidoreductase</fullName>
    </submittedName>
</protein>
<dbReference type="PANTHER" id="PTHR43477:SF1">
    <property type="entry name" value="DIHYDROANTICAPSIN 7-DEHYDROGENASE"/>
    <property type="match status" value="1"/>
</dbReference>